<accession>A0A0F0L646</accession>
<proteinExistence type="predicted"/>
<protein>
    <submittedName>
        <fullName evidence="3">VanZ like family protein</fullName>
    </submittedName>
</protein>
<evidence type="ECO:0000313" key="4">
    <source>
        <dbReference type="Proteomes" id="UP000033640"/>
    </source>
</evidence>
<organism evidence="3 4">
    <name type="scientific">Microbacterium oxydans</name>
    <dbReference type="NCBI Taxonomy" id="82380"/>
    <lineage>
        <taxon>Bacteria</taxon>
        <taxon>Bacillati</taxon>
        <taxon>Actinomycetota</taxon>
        <taxon>Actinomycetes</taxon>
        <taxon>Micrococcales</taxon>
        <taxon>Microbacteriaceae</taxon>
        <taxon>Microbacterium</taxon>
    </lineage>
</organism>
<dbReference type="AlphaFoldDB" id="A0A0F0L646"/>
<name>A0A0F0L646_9MICO</name>
<feature type="transmembrane region" description="Helical" evidence="1">
    <location>
        <begin position="67"/>
        <end position="85"/>
    </location>
</feature>
<keyword evidence="1" id="KW-0472">Membrane</keyword>
<dbReference type="PATRIC" id="fig|82380.11.peg.2169"/>
<feature type="transmembrane region" description="Helical" evidence="1">
    <location>
        <begin position="123"/>
        <end position="144"/>
    </location>
</feature>
<keyword evidence="1" id="KW-0812">Transmembrane</keyword>
<dbReference type="Pfam" id="PF04892">
    <property type="entry name" value="VanZ"/>
    <property type="match status" value="1"/>
</dbReference>
<reference evidence="3 4" key="1">
    <citation type="submission" date="2015-02" db="EMBL/GenBank/DDBJ databases">
        <title>Draft genome sequences of ten Microbacterium spp. with emphasis on heavy metal contaminated environments.</title>
        <authorList>
            <person name="Corretto E."/>
        </authorList>
    </citation>
    <scope>NUCLEOTIDE SEQUENCE [LARGE SCALE GENOMIC DNA]</scope>
    <source>
        <strain evidence="3 4">BEL4b</strain>
    </source>
</reference>
<comment type="caution">
    <text evidence="3">The sequence shown here is derived from an EMBL/GenBank/DDBJ whole genome shotgun (WGS) entry which is preliminary data.</text>
</comment>
<evidence type="ECO:0000313" key="3">
    <source>
        <dbReference type="EMBL" id="KJL28657.1"/>
    </source>
</evidence>
<evidence type="ECO:0000259" key="2">
    <source>
        <dbReference type="Pfam" id="PF04892"/>
    </source>
</evidence>
<keyword evidence="1" id="KW-1133">Transmembrane helix</keyword>
<dbReference type="OrthoDB" id="3787741at2"/>
<dbReference type="InterPro" id="IPR006976">
    <property type="entry name" value="VanZ-like"/>
</dbReference>
<feature type="domain" description="VanZ-like" evidence="2">
    <location>
        <begin position="54"/>
        <end position="139"/>
    </location>
</feature>
<feature type="transmembrane region" description="Helical" evidence="1">
    <location>
        <begin position="92"/>
        <end position="111"/>
    </location>
</feature>
<dbReference type="EMBL" id="JYIW01000025">
    <property type="protein sequence ID" value="KJL28657.1"/>
    <property type="molecule type" value="Genomic_DNA"/>
</dbReference>
<evidence type="ECO:0000256" key="1">
    <source>
        <dbReference type="SAM" id="Phobius"/>
    </source>
</evidence>
<dbReference type="Proteomes" id="UP000033640">
    <property type="component" value="Unassembled WGS sequence"/>
</dbReference>
<sequence length="158" mass="16981">MSPLLPPPRRFTRGWALVLGIPFLAGLALLTLTPERIEQTMPNLLDLVLGAAHRIGWESLDFTRLEILANILVFVPVGVLAFVLLPRRVWPLALLIGPALSAAIEISQRVALPHRAATVTDVVANSAGATAGVILAVLLTLLFAPRRTRHPSPTLEAS</sequence>
<gene>
    <name evidence="3" type="ORF">RS83_02130</name>
</gene>
<dbReference type="RefSeq" id="WP_052679074.1">
    <property type="nucleotide sequence ID" value="NZ_JYIW01000025.1"/>
</dbReference>
<feature type="transmembrane region" description="Helical" evidence="1">
    <location>
        <begin position="12"/>
        <end position="32"/>
    </location>
</feature>